<dbReference type="InterPro" id="IPR007197">
    <property type="entry name" value="rSAM"/>
</dbReference>
<reference evidence="8 9" key="1">
    <citation type="submission" date="2005-11" db="EMBL/GenBank/DDBJ databases">
        <title>The complete genome sequence of Lawsonia intracellularis: the causative agent of proliferative enteropathy.</title>
        <authorList>
            <person name="Kaur K."/>
            <person name="Zhang Q."/>
            <person name="Beckler D."/>
            <person name="Munir S."/>
            <person name="Li L."/>
            <person name="Kinsley K."/>
            <person name="Herron L."/>
            <person name="Peterson A."/>
            <person name="May B."/>
            <person name="Singh S."/>
            <person name="Gebhart C."/>
            <person name="Kapur V."/>
        </authorList>
    </citation>
    <scope>NUCLEOTIDE SEQUENCE [LARGE SCALE GENOMIC DNA]</scope>
    <source>
        <strain evidence="8 9">PHE/MN1-00</strain>
    </source>
</reference>
<keyword evidence="6" id="KW-0411">Iron-sulfur</keyword>
<proteinExistence type="predicted"/>
<dbReference type="GO" id="GO:0002926">
    <property type="term" value="P:tRNA wobble base 5-methoxycarbonylmethyl-2-thiouridinylation"/>
    <property type="evidence" value="ECO:0007669"/>
    <property type="project" value="TreeGrafter"/>
</dbReference>
<dbReference type="STRING" id="363253.LI0429"/>
<dbReference type="InterPro" id="IPR039661">
    <property type="entry name" value="ELP3"/>
</dbReference>
<keyword evidence="2" id="KW-0004">4Fe-4S</keyword>
<dbReference type="InterPro" id="IPR006638">
    <property type="entry name" value="Elp3/MiaA/NifB-like_rSAM"/>
</dbReference>
<dbReference type="Pfam" id="PF16199">
    <property type="entry name" value="Radical_SAM_C"/>
    <property type="match status" value="1"/>
</dbReference>
<evidence type="ECO:0000313" key="8">
    <source>
        <dbReference type="EMBL" id="CAJ54483.1"/>
    </source>
</evidence>
<dbReference type="Gene3D" id="3.80.30.20">
    <property type="entry name" value="tm_1862 like domain"/>
    <property type="match status" value="1"/>
</dbReference>
<sequence>MYTNIKTYSFQLGVLGEKKYNRIIPIFLPFEGCPHRCIFCAQDKQTGLGYGGSKISLSDNLANLFTRLKKEKNTFSSEKLLPEIAFYGGTFTLLPTASMQLCLNMVKQCLAEGLISGARCSTRPDAVSPAILTKLKAAGINLIELGVQSFSNIALSLVRRGYTQHIIKEGCYNILSAGLRLGIQLLPGMPGSTAEVFLNDVEQSLEQNPACLRFYPCLVVDGTQLADIWRKGLYQPWDINTTVKILGKGLVRAWSKKIPVIRLSLAPEDTLEASILAGPRHPALGSMIQGEALFHLIYEKVKQIGQSPSSVCLPSFCKGFFYGHAGMLKKHWASIGINSVNIQWSNTINYGKLIFL</sequence>
<dbReference type="PANTHER" id="PTHR11135">
    <property type="entry name" value="HISTONE ACETYLTRANSFERASE-RELATED"/>
    <property type="match status" value="1"/>
</dbReference>
<dbReference type="SUPFAM" id="SSF102114">
    <property type="entry name" value="Radical SAM enzymes"/>
    <property type="match status" value="1"/>
</dbReference>
<dbReference type="EMBL" id="AM180252">
    <property type="protein sequence ID" value="CAJ54483.1"/>
    <property type="molecule type" value="Genomic_DNA"/>
</dbReference>
<dbReference type="CDD" id="cd01335">
    <property type="entry name" value="Radical_SAM"/>
    <property type="match status" value="1"/>
</dbReference>
<dbReference type="InterPro" id="IPR023404">
    <property type="entry name" value="rSAM_horseshoe"/>
</dbReference>
<evidence type="ECO:0000256" key="6">
    <source>
        <dbReference type="ARBA" id="ARBA00023014"/>
    </source>
</evidence>
<dbReference type="SFLD" id="SFLDS00029">
    <property type="entry name" value="Radical_SAM"/>
    <property type="match status" value="1"/>
</dbReference>
<dbReference type="OrthoDB" id="9815044at2"/>
<dbReference type="GO" id="GO:0005737">
    <property type="term" value="C:cytoplasm"/>
    <property type="evidence" value="ECO:0007669"/>
    <property type="project" value="TreeGrafter"/>
</dbReference>
<protein>
    <submittedName>
        <fullName evidence="8">Coproporphyrinogen III oxidase and related Fe-S oxidoreductases</fullName>
    </submittedName>
</protein>
<dbReference type="Proteomes" id="UP000002430">
    <property type="component" value="Chromosome"/>
</dbReference>
<dbReference type="GO" id="GO:0046872">
    <property type="term" value="F:metal ion binding"/>
    <property type="evidence" value="ECO:0007669"/>
    <property type="project" value="UniProtKB-KW"/>
</dbReference>
<dbReference type="HOGENOM" id="CLU_057482_1_0_7"/>
<dbReference type="Pfam" id="PF04055">
    <property type="entry name" value="Radical_SAM"/>
    <property type="match status" value="1"/>
</dbReference>
<comment type="cofactor">
    <cofactor evidence="1">
        <name>[4Fe-4S] cluster</name>
        <dbReference type="ChEBI" id="CHEBI:49883"/>
    </cofactor>
</comment>
<dbReference type="InterPro" id="IPR058240">
    <property type="entry name" value="rSAM_sf"/>
</dbReference>
<evidence type="ECO:0000313" key="9">
    <source>
        <dbReference type="Proteomes" id="UP000002430"/>
    </source>
</evidence>
<keyword evidence="4" id="KW-0479">Metal-binding</keyword>
<keyword evidence="5" id="KW-0408">Iron</keyword>
<name>Q1MR93_LAWIP</name>
<dbReference type="PANTHER" id="PTHR11135:SF0">
    <property type="entry name" value="ELONGATOR COMPLEX PROTEIN 3"/>
    <property type="match status" value="1"/>
</dbReference>
<dbReference type="SFLD" id="SFLDG01086">
    <property type="entry name" value="elongater_protein-like"/>
    <property type="match status" value="1"/>
</dbReference>
<evidence type="ECO:0000256" key="5">
    <source>
        <dbReference type="ARBA" id="ARBA00023004"/>
    </source>
</evidence>
<dbReference type="KEGG" id="lip:LI0429"/>
<dbReference type="SFLD" id="SFLDG01082">
    <property type="entry name" value="B12-binding_domain_containing"/>
    <property type="match status" value="1"/>
</dbReference>
<dbReference type="eggNOG" id="COG1243">
    <property type="taxonomic scope" value="Bacteria"/>
</dbReference>
<dbReference type="AlphaFoldDB" id="Q1MR93"/>
<accession>Q1MR93</accession>
<evidence type="ECO:0000259" key="7">
    <source>
        <dbReference type="PROSITE" id="PS51918"/>
    </source>
</evidence>
<gene>
    <name evidence="8" type="primary">hemN</name>
    <name evidence="8" type="ordered locus">LI0429</name>
</gene>
<dbReference type="GO" id="GO:0003824">
    <property type="term" value="F:catalytic activity"/>
    <property type="evidence" value="ECO:0007669"/>
    <property type="project" value="InterPro"/>
</dbReference>
<dbReference type="GO" id="GO:0051539">
    <property type="term" value="F:4 iron, 4 sulfur cluster binding"/>
    <property type="evidence" value="ECO:0007669"/>
    <property type="project" value="UniProtKB-KW"/>
</dbReference>
<keyword evidence="3" id="KW-0949">S-adenosyl-L-methionine</keyword>
<dbReference type="RefSeq" id="WP_011526513.1">
    <property type="nucleotide sequence ID" value="NC_008011.1"/>
</dbReference>
<evidence type="ECO:0000256" key="2">
    <source>
        <dbReference type="ARBA" id="ARBA00022485"/>
    </source>
</evidence>
<keyword evidence="9" id="KW-1185">Reference proteome</keyword>
<dbReference type="SMART" id="SM00729">
    <property type="entry name" value="Elp3"/>
    <property type="match status" value="1"/>
</dbReference>
<evidence type="ECO:0000256" key="3">
    <source>
        <dbReference type="ARBA" id="ARBA00022691"/>
    </source>
</evidence>
<evidence type="ECO:0000256" key="1">
    <source>
        <dbReference type="ARBA" id="ARBA00001966"/>
    </source>
</evidence>
<dbReference type="InterPro" id="IPR032432">
    <property type="entry name" value="Radical_SAM_C"/>
</dbReference>
<feature type="domain" description="Radical SAM core" evidence="7">
    <location>
        <begin position="16"/>
        <end position="262"/>
    </location>
</feature>
<evidence type="ECO:0000256" key="4">
    <source>
        <dbReference type="ARBA" id="ARBA00022723"/>
    </source>
</evidence>
<dbReference type="PROSITE" id="PS51918">
    <property type="entry name" value="RADICAL_SAM"/>
    <property type="match status" value="1"/>
</dbReference>
<organism evidence="8 9">
    <name type="scientific">Lawsonia intracellularis (strain PHE/MN1-00)</name>
    <dbReference type="NCBI Taxonomy" id="363253"/>
    <lineage>
        <taxon>Bacteria</taxon>
        <taxon>Pseudomonadati</taxon>
        <taxon>Thermodesulfobacteriota</taxon>
        <taxon>Desulfovibrionia</taxon>
        <taxon>Desulfovibrionales</taxon>
        <taxon>Desulfovibrionaceae</taxon>
        <taxon>Lawsonia</taxon>
    </lineage>
</organism>